<dbReference type="InterPro" id="IPR003141">
    <property type="entry name" value="Pol/His_phosphatase_N"/>
</dbReference>
<dbReference type="InterPro" id="IPR004013">
    <property type="entry name" value="PHP_dom"/>
</dbReference>
<dbReference type="PANTHER" id="PTHR42924">
    <property type="entry name" value="EXONUCLEASE"/>
    <property type="match status" value="1"/>
</dbReference>
<dbReference type="AlphaFoldDB" id="A0A7D4NQT4"/>
<feature type="domain" description="Polymerase/histidinol phosphatase N-terminal" evidence="1">
    <location>
        <begin position="3"/>
        <end position="68"/>
    </location>
</feature>
<dbReference type="EMBL" id="CP054020">
    <property type="protein sequence ID" value="QKI89172.1"/>
    <property type="molecule type" value="Genomic_DNA"/>
</dbReference>
<evidence type="ECO:0000313" key="2">
    <source>
        <dbReference type="EMBL" id="QKI89172.1"/>
    </source>
</evidence>
<dbReference type="Gene3D" id="1.10.150.650">
    <property type="match status" value="1"/>
</dbReference>
<dbReference type="SUPFAM" id="SSF89550">
    <property type="entry name" value="PHP domain-like"/>
    <property type="match status" value="1"/>
</dbReference>
<organism evidence="2 3">
    <name type="scientific">Thiomicrorhabdus xiamenensis</name>
    <dbReference type="NCBI Taxonomy" id="2739063"/>
    <lineage>
        <taxon>Bacteria</taxon>
        <taxon>Pseudomonadati</taxon>
        <taxon>Pseudomonadota</taxon>
        <taxon>Gammaproteobacteria</taxon>
        <taxon>Thiotrichales</taxon>
        <taxon>Piscirickettsiaceae</taxon>
        <taxon>Thiomicrorhabdus</taxon>
    </lineage>
</organism>
<dbReference type="GO" id="GO:0004534">
    <property type="term" value="F:5'-3' RNA exonuclease activity"/>
    <property type="evidence" value="ECO:0007669"/>
    <property type="project" value="TreeGrafter"/>
</dbReference>
<dbReference type="InterPro" id="IPR052018">
    <property type="entry name" value="PHP_domain"/>
</dbReference>
<dbReference type="Gene3D" id="3.20.20.140">
    <property type="entry name" value="Metal-dependent hydrolases"/>
    <property type="match status" value="1"/>
</dbReference>
<evidence type="ECO:0000259" key="1">
    <source>
        <dbReference type="SMART" id="SM00481"/>
    </source>
</evidence>
<dbReference type="RefSeq" id="WP_173285071.1">
    <property type="nucleotide sequence ID" value="NZ_CP054020.1"/>
</dbReference>
<keyword evidence="3" id="KW-1185">Reference proteome</keyword>
<reference evidence="2 3" key="1">
    <citation type="submission" date="2020-05" db="EMBL/GenBank/DDBJ databases">
        <title>Thiomicrorhabdus sediminis sp.nov. and Thiomicrorhabdus xiamenensis sp.nov., novel sulfur-oxidizing bacteria isolated from coastal sediment.</title>
        <authorList>
            <person name="Liu X."/>
        </authorList>
    </citation>
    <scope>NUCLEOTIDE SEQUENCE [LARGE SCALE GENOMIC DNA]</scope>
    <source>
        <strain evidence="2 3">G2</strain>
    </source>
</reference>
<dbReference type="PANTHER" id="PTHR42924:SF3">
    <property type="entry name" value="POLYMERASE_HISTIDINOL PHOSPHATASE N-TERMINAL DOMAIN-CONTAINING PROTEIN"/>
    <property type="match status" value="1"/>
</dbReference>
<dbReference type="SMART" id="SM00481">
    <property type="entry name" value="POLIIIAc"/>
    <property type="match status" value="1"/>
</dbReference>
<dbReference type="GO" id="GO:0035312">
    <property type="term" value="F:5'-3' DNA exonuclease activity"/>
    <property type="evidence" value="ECO:0007669"/>
    <property type="project" value="TreeGrafter"/>
</dbReference>
<accession>A0A7D4NQT4</accession>
<dbReference type="InterPro" id="IPR016195">
    <property type="entry name" value="Pol/histidinol_Pase-like"/>
</dbReference>
<dbReference type="KEGG" id="txa:HQN79_06125"/>
<dbReference type="Proteomes" id="UP000504724">
    <property type="component" value="Chromosome"/>
</dbReference>
<protein>
    <submittedName>
        <fullName evidence="2">PHP domain-containing protein</fullName>
    </submittedName>
</protein>
<proteinExistence type="predicted"/>
<dbReference type="CDD" id="cd07438">
    <property type="entry name" value="PHP_HisPPase_AMP"/>
    <property type="match status" value="1"/>
</dbReference>
<sequence length="279" mass="30883">MKVDFHCHTTASDGTLTPEALLDLAREHEVRTLAITDHDTTAGYQQALGLAQNFDIDLISGVEISCEWGGHTIHIVGLDFDVENRVLQQGLASIREARILRAQNMFDKLTAKPNAHLQKLPERVSSLVGEGVIGRGHFAQAMVELGLVKDNAQAFERYLKRGRIGYVKAQWPALAEVVQWITEAGGIAVIAHPKIYKFTSSKLNRLIEDFITAGGKAIEVVNAPRPSADMIGMAERARRFGLYASMGSDFHSPKHHWRGLGWLAPLPEGCIPVWEQFSR</sequence>
<evidence type="ECO:0000313" key="3">
    <source>
        <dbReference type="Proteomes" id="UP000504724"/>
    </source>
</evidence>
<dbReference type="Pfam" id="PF02811">
    <property type="entry name" value="PHP"/>
    <property type="match status" value="1"/>
</dbReference>
<name>A0A7D4NQT4_9GAMM</name>
<gene>
    <name evidence="2" type="ORF">HQN79_06125</name>
</gene>